<proteinExistence type="predicted"/>
<dbReference type="AlphaFoldDB" id="A0A2Z6NWK9"/>
<name>A0A2Z6NWK9_TRISU</name>
<keyword evidence="3" id="KW-1185">Reference proteome</keyword>
<dbReference type="OrthoDB" id="1744787at2759"/>
<keyword evidence="1" id="KW-0472">Membrane</keyword>
<dbReference type="Proteomes" id="UP000242715">
    <property type="component" value="Unassembled WGS sequence"/>
</dbReference>
<evidence type="ECO:0000313" key="2">
    <source>
        <dbReference type="EMBL" id="GAU48518.1"/>
    </source>
</evidence>
<accession>A0A2Z6NWK9</accession>
<feature type="transmembrane region" description="Helical" evidence="1">
    <location>
        <begin position="362"/>
        <end position="381"/>
    </location>
</feature>
<organism evidence="2 3">
    <name type="scientific">Trifolium subterraneum</name>
    <name type="common">Subterranean clover</name>
    <dbReference type="NCBI Taxonomy" id="3900"/>
    <lineage>
        <taxon>Eukaryota</taxon>
        <taxon>Viridiplantae</taxon>
        <taxon>Streptophyta</taxon>
        <taxon>Embryophyta</taxon>
        <taxon>Tracheophyta</taxon>
        <taxon>Spermatophyta</taxon>
        <taxon>Magnoliopsida</taxon>
        <taxon>eudicotyledons</taxon>
        <taxon>Gunneridae</taxon>
        <taxon>Pentapetalae</taxon>
        <taxon>rosids</taxon>
        <taxon>fabids</taxon>
        <taxon>Fabales</taxon>
        <taxon>Fabaceae</taxon>
        <taxon>Papilionoideae</taxon>
        <taxon>50 kb inversion clade</taxon>
        <taxon>NPAAA clade</taxon>
        <taxon>Hologalegina</taxon>
        <taxon>IRL clade</taxon>
        <taxon>Trifolieae</taxon>
        <taxon>Trifolium</taxon>
    </lineage>
</organism>
<keyword evidence="1" id="KW-0812">Transmembrane</keyword>
<sequence length="404" mass="46035">MVDYHSNHNLLHTLFEHQIYTRGADVPDILGTTDRSLTLNGSDYSCHPDYGYLPLCQSRVDVNLFDQTNSIFARISFSLDDDIDDDNYEQVKSMVVPCQQGSLTLQYIAIPFGVHCRLDVTIPECVLFKKQDTEFEQVESCYVKLSRCWVSSPAYSYLIIEVDLSEFGSVRKIHGSHLNLLDEMIIKCHRFHKHKPWSSTAVEIFSVFIGQEKSKAMALDDCSSLKMKFDIKDIEGCLAIKGYVDWPASTLDSYLWYEKQLCSLIQGQHGGFAAIHFSIFDGAVRVTIKVLLNLKTGSFDVNPKIGECFKTVETNDYLLHIELDWCEVKMFNEYLQEVQDNEEYLEAIGLGKTKLFLNCYNGVYGLCTFVVGLIITPIPVAPQDMEKCKSRNLQDAMCQLYTDP</sequence>
<evidence type="ECO:0000313" key="3">
    <source>
        <dbReference type="Proteomes" id="UP000242715"/>
    </source>
</evidence>
<keyword evidence="1" id="KW-1133">Transmembrane helix</keyword>
<dbReference type="EMBL" id="DF974431">
    <property type="protein sequence ID" value="GAU48518.1"/>
    <property type="molecule type" value="Genomic_DNA"/>
</dbReference>
<gene>
    <name evidence="2" type="ORF">TSUD_242960</name>
</gene>
<protein>
    <submittedName>
        <fullName evidence="2">Uncharacterized protein</fullName>
    </submittedName>
</protein>
<reference evidence="3" key="1">
    <citation type="journal article" date="2017" name="Front. Plant Sci.">
        <title>Climate Clever Clovers: New Paradigm to Reduce the Environmental Footprint of Ruminants by Breeding Low Methanogenic Forages Utilizing Haplotype Variation.</title>
        <authorList>
            <person name="Kaur P."/>
            <person name="Appels R."/>
            <person name="Bayer P.E."/>
            <person name="Keeble-Gagnere G."/>
            <person name="Wang J."/>
            <person name="Hirakawa H."/>
            <person name="Shirasawa K."/>
            <person name="Vercoe P."/>
            <person name="Stefanova K."/>
            <person name="Durmic Z."/>
            <person name="Nichols P."/>
            <person name="Revell C."/>
            <person name="Isobe S.N."/>
            <person name="Edwards D."/>
            <person name="Erskine W."/>
        </authorList>
    </citation>
    <scope>NUCLEOTIDE SEQUENCE [LARGE SCALE GENOMIC DNA]</scope>
    <source>
        <strain evidence="3">cv. Daliak</strain>
    </source>
</reference>
<evidence type="ECO:0000256" key="1">
    <source>
        <dbReference type="SAM" id="Phobius"/>
    </source>
</evidence>